<dbReference type="VEuPathDB" id="CryptoDB:Vbra_21015"/>
<evidence type="ECO:0000256" key="2">
    <source>
        <dbReference type="ARBA" id="ARBA00004370"/>
    </source>
</evidence>
<evidence type="ECO:0000313" key="10">
    <source>
        <dbReference type="Proteomes" id="UP000041254"/>
    </source>
</evidence>
<gene>
    <name evidence="9" type="ORF">Vbra_21015</name>
</gene>
<keyword evidence="3 6" id="KW-0256">Endoplasmic reticulum</keyword>
<dbReference type="PANTHER" id="PTHR48182:SF2">
    <property type="entry name" value="PROTEIN SERAC1"/>
    <property type="match status" value="1"/>
</dbReference>
<feature type="region of interest" description="Disordered" evidence="7">
    <location>
        <begin position="1"/>
        <end position="66"/>
    </location>
</feature>
<dbReference type="EMBL" id="CDMY01000336">
    <property type="protein sequence ID" value="CEM03149.1"/>
    <property type="molecule type" value="Genomic_DNA"/>
</dbReference>
<accession>A0A0G4EW46</accession>
<sequence length="831" mass="91654">MGDVSGEGVGRMTTMEGQTRQGGPSPVPKEWKTLSDGVYLMHPTRDDPFDAAQDDADVTGDAPLTDQDIDIVFIHGLQGSAAKTWRQIRPSQMSDDDAALTDPSAPLSPTSTGRNGRPRRRRPPPPAIYVTLEDLQREAEMHDDDGDLKQDVGEAADRDAMPASAADTPEDDVELQTDDEDAAEKARRGRRLRFPRFNIRLSPSFARALLRLPSALTKDQTRQKTARRANRNPSSSPLLLDDVQDTTASSSGDESRALAVTEEMRAMISSLEQGMQESDEEDAETDGRPYVPLSGNFLDDPFVPEDNSTLELGSRAQPTESEASSSPPKPRPPPGPPLKRFWSAVTDALRQRQRAGMSPSRRKALVREALKKGIEEEEMRAQQRDVTVRKDPKSQTFVHWPARFIPEDFPGARIIAVDYDAPMFRDRRPRRQLPNPRQSQPANVTAAENSSAQDTSTPSPPTAAPLTTLTASPPWAVHQGSQRSARAKGLAHIRPPSPPLSFRPPPPQKTPVLDLRGPAMRFGGWRNPLRDRTNATQDAQPVKERRGHRRQSAEADRLTLNQLSDDLLARLQAAGVGRNGRGVVLVGHSLGGLLAKSLVVKDKGLRESVRGVLFYGVPHLGAPIASMPRVFRPMFSQIVQQLRPNRELLFLNNAFRDIALQQGIETISVAESRPTRLPFNQLDFVVPVNYAYPRVGELCVVGEADHIEVCKAAAKDGDARYETLRDLITRALEPQESSRDRLLLPLVFTSRADRSTNNRPTAAQPLEATDTTSSSVSGESSEDSEREAGRLEALRRRLFRMRRGDGDGDEGEDEDSGARDDRPASRPLVLR</sequence>
<dbReference type="AlphaFoldDB" id="A0A0G4EW46"/>
<feature type="region of interest" description="Disordered" evidence="7">
    <location>
        <begin position="83"/>
        <end position="126"/>
    </location>
</feature>
<dbReference type="InParanoid" id="A0A0G4EW46"/>
<keyword evidence="4" id="KW-0496">Mitochondrion</keyword>
<dbReference type="OrthoDB" id="5086500at2759"/>
<feature type="compositionally biased region" description="Pro residues" evidence="7">
    <location>
        <begin position="327"/>
        <end position="337"/>
    </location>
</feature>
<keyword evidence="6" id="KW-0813">Transport</keyword>
<organism evidence="9 10">
    <name type="scientific">Vitrella brassicaformis (strain CCMP3155)</name>
    <dbReference type="NCBI Taxonomy" id="1169540"/>
    <lineage>
        <taxon>Eukaryota</taxon>
        <taxon>Sar</taxon>
        <taxon>Alveolata</taxon>
        <taxon>Colpodellida</taxon>
        <taxon>Vitrellaceae</taxon>
        <taxon>Vitrella</taxon>
    </lineage>
</organism>
<keyword evidence="6" id="KW-0378">Hydrolase</keyword>
<keyword evidence="5 6" id="KW-0472">Membrane</keyword>
<feature type="region of interest" description="Disordered" evidence="7">
    <location>
        <begin position="216"/>
        <end position="257"/>
    </location>
</feature>
<feature type="compositionally biased region" description="Polar residues" evidence="7">
    <location>
        <begin position="442"/>
        <end position="454"/>
    </location>
</feature>
<evidence type="ECO:0000259" key="8">
    <source>
        <dbReference type="Pfam" id="PF07819"/>
    </source>
</evidence>
<evidence type="ECO:0000256" key="1">
    <source>
        <dbReference type="ARBA" id="ARBA00004173"/>
    </source>
</evidence>
<reference evidence="9 10" key="1">
    <citation type="submission" date="2014-11" db="EMBL/GenBank/DDBJ databases">
        <authorList>
            <person name="Zhu J."/>
            <person name="Qi W."/>
            <person name="Song R."/>
        </authorList>
    </citation>
    <scope>NUCLEOTIDE SEQUENCE [LARGE SCALE GENOMIC DNA]</scope>
</reference>
<dbReference type="GO" id="GO:0005739">
    <property type="term" value="C:mitochondrion"/>
    <property type="evidence" value="ECO:0007669"/>
    <property type="project" value="UniProtKB-SubCell"/>
</dbReference>
<dbReference type="GO" id="GO:0016788">
    <property type="term" value="F:hydrolase activity, acting on ester bonds"/>
    <property type="evidence" value="ECO:0007669"/>
    <property type="project" value="InterPro"/>
</dbReference>
<dbReference type="Gene3D" id="3.40.50.1820">
    <property type="entry name" value="alpha/beta hydrolase"/>
    <property type="match status" value="1"/>
</dbReference>
<protein>
    <recommendedName>
        <fullName evidence="6">GPI inositol-deacylase</fullName>
        <ecNumber evidence="6">3.1.-.-</ecNumber>
    </recommendedName>
</protein>
<feature type="region of interest" description="Disordered" evidence="7">
    <location>
        <begin position="157"/>
        <end position="187"/>
    </location>
</feature>
<feature type="compositionally biased region" description="Low complexity" evidence="7">
    <location>
        <begin position="464"/>
        <end position="474"/>
    </location>
</feature>
<dbReference type="InterPro" id="IPR029058">
    <property type="entry name" value="AB_hydrolase_fold"/>
</dbReference>
<dbReference type="PANTHER" id="PTHR48182">
    <property type="entry name" value="PROTEIN SERAC1"/>
    <property type="match status" value="1"/>
</dbReference>
<proteinExistence type="inferred from homology"/>
<evidence type="ECO:0000256" key="6">
    <source>
        <dbReference type="RuleBase" id="RU365011"/>
    </source>
</evidence>
<dbReference type="GO" id="GO:0005789">
    <property type="term" value="C:endoplasmic reticulum membrane"/>
    <property type="evidence" value="ECO:0007669"/>
    <property type="project" value="UniProtKB-SubCell"/>
</dbReference>
<feature type="region of interest" description="Disordered" evidence="7">
    <location>
        <begin position="272"/>
        <end position="340"/>
    </location>
</feature>
<dbReference type="Proteomes" id="UP000041254">
    <property type="component" value="Unassembled WGS sequence"/>
</dbReference>
<evidence type="ECO:0000256" key="4">
    <source>
        <dbReference type="ARBA" id="ARBA00023128"/>
    </source>
</evidence>
<keyword evidence="10" id="KW-1185">Reference proteome</keyword>
<evidence type="ECO:0000256" key="7">
    <source>
        <dbReference type="SAM" id="MobiDB-lite"/>
    </source>
</evidence>
<dbReference type="EC" id="3.1.-.-" evidence="6"/>
<keyword evidence="6" id="KW-0653">Protein transport</keyword>
<feature type="region of interest" description="Disordered" evidence="7">
    <location>
        <begin position="754"/>
        <end position="831"/>
    </location>
</feature>
<feature type="compositionally biased region" description="Pro residues" evidence="7">
    <location>
        <begin position="495"/>
        <end position="509"/>
    </location>
</feature>
<name>A0A0G4EW46_VITBC</name>
<dbReference type="Pfam" id="PF07819">
    <property type="entry name" value="PGAP1"/>
    <property type="match status" value="1"/>
</dbReference>
<evidence type="ECO:0000256" key="5">
    <source>
        <dbReference type="ARBA" id="ARBA00023136"/>
    </source>
</evidence>
<dbReference type="GO" id="GO:0015031">
    <property type="term" value="P:protein transport"/>
    <property type="evidence" value="ECO:0007669"/>
    <property type="project" value="UniProtKB-KW"/>
</dbReference>
<dbReference type="InterPro" id="IPR012908">
    <property type="entry name" value="PGAP1-ab_dom-like"/>
</dbReference>
<evidence type="ECO:0000256" key="3">
    <source>
        <dbReference type="ARBA" id="ARBA00022824"/>
    </source>
</evidence>
<feature type="region of interest" description="Disordered" evidence="7">
    <location>
        <begin position="425"/>
        <end position="554"/>
    </location>
</feature>
<evidence type="ECO:0000313" key="9">
    <source>
        <dbReference type="EMBL" id="CEM03149.1"/>
    </source>
</evidence>
<feature type="compositionally biased region" description="Acidic residues" evidence="7">
    <location>
        <begin position="168"/>
        <end position="182"/>
    </location>
</feature>
<feature type="domain" description="GPI inositol-deacylase PGAP1-like alpha/beta" evidence="8">
    <location>
        <begin position="581"/>
        <end position="644"/>
    </location>
</feature>
<comment type="subcellular location">
    <subcellularLocation>
        <location evidence="6">Endoplasmic reticulum membrane</location>
    </subcellularLocation>
    <subcellularLocation>
        <location evidence="2">Membrane</location>
    </subcellularLocation>
    <subcellularLocation>
        <location evidence="1">Mitochondrion</location>
    </subcellularLocation>
</comment>
<dbReference type="SUPFAM" id="SSF53474">
    <property type="entry name" value="alpha/beta-Hydrolases"/>
    <property type="match status" value="1"/>
</dbReference>
<feature type="compositionally biased region" description="Low complexity" evidence="7">
    <location>
        <begin position="432"/>
        <end position="441"/>
    </location>
</feature>
<dbReference type="InterPro" id="IPR052374">
    <property type="entry name" value="SERAC1"/>
</dbReference>
<comment type="function">
    <text evidence="6">Involved in inositol deacylation of GPI-anchored proteins which plays important roles in the quality control and ER-associated degradation of GPI-anchored proteins.</text>
</comment>
<feature type="compositionally biased region" description="Basic and acidic residues" evidence="7">
    <location>
        <begin position="786"/>
        <end position="795"/>
    </location>
</feature>
<comment type="similarity">
    <text evidence="6">Belongs to the GPI inositol-deacylase family.</text>
</comment>